<dbReference type="FunFam" id="3.40.630.10:FF:000101">
    <property type="entry name" value="N-acetylated alpha-linked acidic dipeptidase like 1"/>
    <property type="match status" value="1"/>
</dbReference>
<feature type="domain" description="PA" evidence="4">
    <location>
        <begin position="158"/>
        <end position="230"/>
    </location>
</feature>
<dbReference type="InterPro" id="IPR007484">
    <property type="entry name" value="Peptidase_M28"/>
</dbReference>
<dbReference type="PANTHER" id="PTHR10404:SF46">
    <property type="entry name" value="VACUOLAR PROTEIN SORTING-ASSOCIATED PROTEIN 70"/>
    <property type="match status" value="1"/>
</dbReference>
<dbReference type="Proteomes" id="UP000799429">
    <property type="component" value="Unassembled WGS sequence"/>
</dbReference>
<dbReference type="SUPFAM" id="SSF47672">
    <property type="entry name" value="Transferrin receptor-like dimerisation domain"/>
    <property type="match status" value="1"/>
</dbReference>
<dbReference type="Gene3D" id="1.20.930.40">
    <property type="entry name" value="Transferrin receptor-like, dimerisation domain"/>
    <property type="match status" value="1"/>
</dbReference>
<sequence>MIRIATIVLFAVCTLACVTDWETLHRRRNAKAHSYRHVKREVEFPPVLTERESIIVNSFDNNSISDWSYYYTHGHHLGGWNRSQAEWTAARWSENGLNAYLEEYHVYVTYPRESSLLLTRPDGSIHNVSFVEDALEEDSTATANQIPAYHAMSGSGDVTAEYVYVGRGTQGDFKALRDAGIELEGKIALAAYGGGYRGLKVKNAQDNGMIGCVIFTDPINDGEITEANGHLPYPDGPARNPSSIERGSVRFSSLYSGDPTTVGYSSVEGAPRNDVSPYNPVIPSVPISMRDALPLLQALDGHGLSAEEANRTAWLGGLNASYSSGPAPGATLHLTHYMDSWITPVWDTIGVINGTNPDEVVILGNHRDAWIIGGGADPNSGSAILVELSKALGKLLQTGWKPRRTIIFGSWDAEEFGLQGSTEWVEDHLPWLVSSTVTYLNVDIGSSGPRPEISGTGELHTIATELMKKILYPEEIGIGETLYDAWYNSTEGEIPPLGSGSDFAPFYQNGIGALDITSGGGPTDPVWHYHSGYDSYYWMSTYGDPEFKIHTAIGQYVGLLLYHLADDNLLPFDLPQSAEVLSAYLDELRDSIESAEVELDTSEIEDAITEFRVQADNIQRVAELAVSFGDDVLLQVVNTKYRDFQRGFVSQGGLPRRSTFQNLISAPGIDTGYSASVFPPVTEAVETGNLEEAAEWVTKSAKAILRAAEILQI</sequence>
<keyword evidence="3" id="KW-0732">Signal</keyword>
<dbReference type="InterPro" id="IPR036757">
    <property type="entry name" value="TFR-like_dimer_dom_sf"/>
</dbReference>
<name>A0A9P4S8T7_9PEZI</name>
<comment type="similarity">
    <text evidence="1">Belongs to the peptidase M28 family. M28B subfamily.</text>
</comment>
<dbReference type="InterPro" id="IPR039373">
    <property type="entry name" value="Peptidase_M28B"/>
</dbReference>
<dbReference type="EMBL" id="MU006097">
    <property type="protein sequence ID" value="KAF2838119.1"/>
    <property type="molecule type" value="Genomic_DNA"/>
</dbReference>
<dbReference type="Pfam" id="PF04389">
    <property type="entry name" value="Peptidase_M28"/>
    <property type="match status" value="1"/>
</dbReference>
<proteinExistence type="inferred from homology"/>
<feature type="domain" description="Peptidase M28" evidence="6">
    <location>
        <begin position="348"/>
        <end position="536"/>
    </location>
</feature>
<feature type="domain" description="Transferrin receptor-like dimerisation" evidence="5">
    <location>
        <begin position="600"/>
        <end position="712"/>
    </location>
</feature>
<evidence type="ECO:0000313" key="8">
    <source>
        <dbReference type="Proteomes" id="UP000799429"/>
    </source>
</evidence>
<dbReference type="Gene3D" id="3.50.30.30">
    <property type="match status" value="1"/>
</dbReference>
<dbReference type="OrthoDB" id="5841748at2759"/>
<evidence type="ECO:0000259" key="6">
    <source>
        <dbReference type="Pfam" id="PF04389"/>
    </source>
</evidence>
<feature type="signal peptide" evidence="3">
    <location>
        <begin position="1"/>
        <end position="16"/>
    </location>
</feature>
<organism evidence="7 8">
    <name type="scientific">Patellaria atrata CBS 101060</name>
    <dbReference type="NCBI Taxonomy" id="1346257"/>
    <lineage>
        <taxon>Eukaryota</taxon>
        <taxon>Fungi</taxon>
        <taxon>Dikarya</taxon>
        <taxon>Ascomycota</taxon>
        <taxon>Pezizomycotina</taxon>
        <taxon>Dothideomycetes</taxon>
        <taxon>Dothideomycetes incertae sedis</taxon>
        <taxon>Patellariales</taxon>
        <taxon>Patellariaceae</taxon>
        <taxon>Patellaria</taxon>
    </lineage>
</organism>
<dbReference type="AlphaFoldDB" id="A0A9P4S8T7"/>
<evidence type="ECO:0000259" key="4">
    <source>
        <dbReference type="Pfam" id="PF02225"/>
    </source>
</evidence>
<evidence type="ECO:0000256" key="3">
    <source>
        <dbReference type="SAM" id="SignalP"/>
    </source>
</evidence>
<dbReference type="Pfam" id="PF04253">
    <property type="entry name" value="TFR_dimer"/>
    <property type="match status" value="1"/>
</dbReference>
<dbReference type="SUPFAM" id="SSF53187">
    <property type="entry name" value="Zn-dependent exopeptidases"/>
    <property type="match status" value="1"/>
</dbReference>
<accession>A0A9P4S8T7</accession>
<dbReference type="InterPro" id="IPR007365">
    <property type="entry name" value="TFR-like_dimer_dom"/>
</dbReference>
<protein>
    <submittedName>
        <fullName evidence="7">Peptidase family M28</fullName>
    </submittedName>
</protein>
<gene>
    <name evidence="7" type="ORF">M501DRAFT_956355</name>
</gene>
<dbReference type="Gene3D" id="3.40.630.10">
    <property type="entry name" value="Zn peptidases"/>
    <property type="match status" value="1"/>
</dbReference>
<dbReference type="CDD" id="cd08022">
    <property type="entry name" value="M28_PSMA_like"/>
    <property type="match status" value="1"/>
</dbReference>
<evidence type="ECO:0000313" key="7">
    <source>
        <dbReference type="EMBL" id="KAF2838119.1"/>
    </source>
</evidence>
<dbReference type="SUPFAM" id="SSF52025">
    <property type="entry name" value="PA domain"/>
    <property type="match status" value="1"/>
</dbReference>
<evidence type="ECO:0000256" key="2">
    <source>
        <dbReference type="SAM" id="Coils"/>
    </source>
</evidence>
<reference evidence="7" key="1">
    <citation type="journal article" date="2020" name="Stud. Mycol.">
        <title>101 Dothideomycetes genomes: a test case for predicting lifestyles and emergence of pathogens.</title>
        <authorList>
            <person name="Haridas S."/>
            <person name="Albert R."/>
            <person name="Binder M."/>
            <person name="Bloem J."/>
            <person name="Labutti K."/>
            <person name="Salamov A."/>
            <person name="Andreopoulos B."/>
            <person name="Baker S."/>
            <person name="Barry K."/>
            <person name="Bills G."/>
            <person name="Bluhm B."/>
            <person name="Cannon C."/>
            <person name="Castanera R."/>
            <person name="Culley D."/>
            <person name="Daum C."/>
            <person name="Ezra D."/>
            <person name="Gonzalez J."/>
            <person name="Henrissat B."/>
            <person name="Kuo A."/>
            <person name="Liang C."/>
            <person name="Lipzen A."/>
            <person name="Lutzoni F."/>
            <person name="Magnuson J."/>
            <person name="Mondo S."/>
            <person name="Nolan M."/>
            <person name="Ohm R."/>
            <person name="Pangilinan J."/>
            <person name="Park H.-J."/>
            <person name="Ramirez L."/>
            <person name="Alfaro M."/>
            <person name="Sun H."/>
            <person name="Tritt A."/>
            <person name="Yoshinaga Y."/>
            <person name="Zwiers L.-H."/>
            <person name="Turgeon B."/>
            <person name="Goodwin S."/>
            <person name="Spatafora J."/>
            <person name="Crous P."/>
            <person name="Grigoriev I."/>
        </authorList>
    </citation>
    <scope>NUCLEOTIDE SEQUENCE</scope>
    <source>
        <strain evidence="7">CBS 101060</strain>
    </source>
</reference>
<evidence type="ECO:0000256" key="1">
    <source>
        <dbReference type="ARBA" id="ARBA00005634"/>
    </source>
</evidence>
<feature type="chain" id="PRO_5040117937" evidence="3">
    <location>
        <begin position="17"/>
        <end position="713"/>
    </location>
</feature>
<dbReference type="Pfam" id="PF02225">
    <property type="entry name" value="PA"/>
    <property type="match status" value="1"/>
</dbReference>
<dbReference type="InterPro" id="IPR046450">
    <property type="entry name" value="PA_dom_sf"/>
</dbReference>
<evidence type="ECO:0000259" key="5">
    <source>
        <dbReference type="Pfam" id="PF04253"/>
    </source>
</evidence>
<keyword evidence="2" id="KW-0175">Coiled coil</keyword>
<dbReference type="InterPro" id="IPR003137">
    <property type="entry name" value="PA_domain"/>
</dbReference>
<comment type="caution">
    <text evidence="7">The sequence shown here is derived from an EMBL/GenBank/DDBJ whole genome shotgun (WGS) entry which is preliminary data.</text>
</comment>
<dbReference type="PANTHER" id="PTHR10404">
    <property type="entry name" value="N-ACETYLATED-ALPHA-LINKED ACIDIC DIPEPTIDASE"/>
    <property type="match status" value="1"/>
</dbReference>
<dbReference type="CDD" id="cd02121">
    <property type="entry name" value="PA_GCPII_like"/>
    <property type="match status" value="1"/>
</dbReference>
<feature type="coiled-coil region" evidence="2">
    <location>
        <begin position="578"/>
        <end position="605"/>
    </location>
</feature>
<dbReference type="GO" id="GO:0004180">
    <property type="term" value="F:carboxypeptidase activity"/>
    <property type="evidence" value="ECO:0007669"/>
    <property type="project" value="TreeGrafter"/>
</dbReference>
<keyword evidence="8" id="KW-1185">Reference proteome</keyword>